<evidence type="ECO:0000259" key="3">
    <source>
        <dbReference type="Pfam" id="PF08212"/>
    </source>
</evidence>
<evidence type="ECO:0000256" key="1">
    <source>
        <dbReference type="ARBA" id="ARBA00006889"/>
    </source>
</evidence>
<dbReference type="GO" id="GO:0008289">
    <property type="term" value="F:lipid binding"/>
    <property type="evidence" value="ECO:0007669"/>
    <property type="project" value="UniProtKB-UniRule"/>
</dbReference>
<keyword evidence="2" id="KW-0446">Lipid-binding</keyword>
<dbReference type="InterPro" id="IPR002446">
    <property type="entry name" value="Lipocalin_bac"/>
</dbReference>
<gene>
    <name evidence="4" type="ORF">SAMN04244571_03022</name>
    <name evidence="5" type="ORF">SAMN04244574_02783</name>
</gene>
<evidence type="ECO:0000313" key="7">
    <source>
        <dbReference type="Proteomes" id="UP000199579"/>
    </source>
</evidence>
<dbReference type="InterPro" id="IPR000566">
    <property type="entry name" value="Lipocln_cytosolic_FA-bd_dom"/>
</dbReference>
<dbReference type="Gene3D" id="2.40.128.20">
    <property type="match status" value="1"/>
</dbReference>
<evidence type="ECO:0000313" key="5">
    <source>
        <dbReference type="EMBL" id="SFL01656.1"/>
    </source>
</evidence>
<keyword evidence="2" id="KW-0998">Cell outer membrane</keyword>
<dbReference type="RefSeq" id="WP_090940876.1">
    <property type="nucleotide sequence ID" value="NZ_FOKJ01000054.1"/>
</dbReference>
<dbReference type="Proteomes" id="UP000198861">
    <property type="component" value="Unassembled WGS sequence"/>
</dbReference>
<dbReference type="GO" id="GO:0009279">
    <property type="term" value="C:cell outer membrane"/>
    <property type="evidence" value="ECO:0007669"/>
    <property type="project" value="UniProtKB-SubCell"/>
</dbReference>
<keyword evidence="2 5" id="KW-0449">Lipoprotein</keyword>
<feature type="domain" description="Lipocalin/cytosolic fatty-acid binding" evidence="3">
    <location>
        <begin position="33"/>
        <end position="180"/>
    </location>
</feature>
<reference evidence="4 6" key="1">
    <citation type="submission" date="2016-10" db="EMBL/GenBank/DDBJ databases">
        <authorList>
            <person name="Varghese N."/>
            <person name="Submissions S."/>
        </authorList>
    </citation>
    <scope>NUCLEOTIDE SEQUENCE [LARGE SCALE GENOMIC DNA]</scope>
    <source>
        <strain evidence="4 6">DSM 282</strain>
    </source>
</reference>
<evidence type="ECO:0000256" key="2">
    <source>
        <dbReference type="PIRNR" id="PIRNR036893"/>
    </source>
</evidence>
<dbReference type="PANTHER" id="PTHR10612">
    <property type="entry name" value="APOLIPOPROTEIN D"/>
    <property type="match status" value="1"/>
</dbReference>
<dbReference type="SUPFAM" id="SSF50814">
    <property type="entry name" value="Lipocalins"/>
    <property type="match status" value="1"/>
</dbReference>
<sequence>MRRIQRCLAIALFCACPLATLADDRPLTTIAALDLPSYMGTWYEIARYPNRFQKQCAGFTRADYSLMPDGQVRVINRCRLQSGETEIAIGTARQLGGARSPKFEVSFAPAWISLIPAVWGDYWVIDFDEQHRLVAVSEPRREYLWILSRTPQVERQSYEALLERLSRKGFDLGKLMVTRQK</sequence>
<protein>
    <recommendedName>
        <fullName evidence="2">Outer membrane lipoprotein Blc</fullName>
    </recommendedName>
</protein>
<reference evidence="5 7" key="2">
    <citation type="submission" date="2016-10" db="EMBL/GenBank/DDBJ databases">
        <authorList>
            <person name="de Groot N.N."/>
        </authorList>
    </citation>
    <scope>NUCLEOTIDE SEQUENCE [LARGE SCALE GENOMIC DNA]</scope>
    <source>
        <strain evidence="5 7">DSM 381</strain>
    </source>
</reference>
<dbReference type="Pfam" id="PF08212">
    <property type="entry name" value="Lipocalin_2"/>
    <property type="match status" value="1"/>
</dbReference>
<dbReference type="EMBL" id="FOSX01000046">
    <property type="protein sequence ID" value="SFL01656.1"/>
    <property type="molecule type" value="Genomic_DNA"/>
</dbReference>
<accession>A0A1I4EB96</accession>
<feature type="signal peptide" evidence="2">
    <location>
        <begin position="1"/>
        <end position="22"/>
    </location>
</feature>
<dbReference type="EMBL" id="FOKJ01000054">
    <property type="protein sequence ID" value="SFB46773.1"/>
    <property type="molecule type" value="Genomic_DNA"/>
</dbReference>
<keyword evidence="2" id="KW-0472">Membrane</keyword>
<dbReference type="CDD" id="cd19438">
    <property type="entry name" value="lipocalin_Blc-like"/>
    <property type="match status" value="1"/>
</dbReference>
<comment type="subunit">
    <text evidence="2">Homodimer.</text>
</comment>
<dbReference type="GO" id="GO:0006950">
    <property type="term" value="P:response to stress"/>
    <property type="evidence" value="ECO:0007669"/>
    <property type="project" value="UniProtKB-ARBA"/>
</dbReference>
<dbReference type="InterPro" id="IPR047202">
    <property type="entry name" value="Lipocalin_Blc-like_dom"/>
</dbReference>
<keyword evidence="2" id="KW-0732">Signal</keyword>
<evidence type="ECO:0000313" key="4">
    <source>
        <dbReference type="EMBL" id="SFB46773.1"/>
    </source>
</evidence>
<comment type="subcellular location">
    <subcellularLocation>
        <location evidence="2">Cell outer membrane</location>
    </subcellularLocation>
</comment>
<feature type="chain" id="PRO_5013436501" description="Outer membrane lipoprotein Blc" evidence="2">
    <location>
        <begin position="23"/>
        <end position="181"/>
    </location>
</feature>
<dbReference type="InterPro" id="IPR022271">
    <property type="entry name" value="Lipocalin_ApoD"/>
</dbReference>
<dbReference type="AlphaFoldDB" id="A0A1I4EB96"/>
<comment type="function">
    <text evidence="2">Involved in the storage or transport of lipids necessary for membrane maintenance under stressful conditions. Displays a binding preference for lysophospholipids.</text>
</comment>
<organism evidence="5 7">
    <name type="scientific">Azotobacter beijerinckii</name>
    <dbReference type="NCBI Taxonomy" id="170623"/>
    <lineage>
        <taxon>Bacteria</taxon>
        <taxon>Pseudomonadati</taxon>
        <taxon>Pseudomonadota</taxon>
        <taxon>Gammaproteobacteria</taxon>
        <taxon>Pseudomonadales</taxon>
        <taxon>Pseudomonadaceae</taxon>
        <taxon>Azotobacter</taxon>
    </lineage>
</organism>
<keyword evidence="6" id="KW-1185">Reference proteome</keyword>
<dbReference type="PIRSF" id="PIRSF036893">
    <property type="entry name" value="Lipocalin_ApoD"/>
    <property type="match status" value="1"/>
</dbReference>
<name>A0A1I4EB96_9GAMM</name>
<dbReference type="PRINTS" id="PR01171">
    <property type="entry name" value="BCTLIPOCALIN"/>
</dbReference>
<proteinExistence type="inferred from homology"/>
<comment type="similarity">
    <text evidence="1 2">Belongs to the calycin superfamily. Lipocalin family.</text>
</comment>
<dbReference type="PANTHER" id="PTHR10612:SF34">
    <property type="entry name" value="APOLIPOPROTEIN D"/>
    <property type="match status" value="1"/>
</dbReference>
<dbReference type="InterPro" id="IPR012674">
    <property type="entry name" value="Calycin"/>
</dbReference>
<evidence type="ECO:0000313" key="6">
    <source>
        <dbReference type="Proteomes" id="UP000198861"/>
    </source>
</evidence>
<dbReference type="Proteomes" id="UP000199579">
    <property type="component" value="Unassembled WGS sequence"/>
</dbReference>